<dbReference type="SUPFAM" id="SSF57850">
    <property type="entry name" value="RING/U-box"/>
    <property type="match status" value="1"/>
</dbReference>
<evidence type="ECO:0000313" key="9">
    <source>
        <dbReference type="Proteomes" id="UP001085076"/>
    </source>
</evidence>
<keyword evidence="3" id="KW-0862">Zinc</keyword>
<feature type="region of interest" description="Disordered" evidence="5">
    <location>
        <begin position="712"/>
        <end position="735"/>
    </location>
</feature>
<feature type="compositionally biased region" description="Basic and acidic residues" evidence="5">
    <location>
        <begin position="11"/>
        <end position="38"/>
    </location>
</feature>
<protein>
    <submittedName>
        <fullName evidence="8">Uncharacterized protein</fullName>
    </submittedName>
</protein>
<reference evidence="8" key="1">
    <citation type="submission" date="2021-03" db="EMBL/GenBank/DDBJ databases">
        <authorList>
            <person name="Li Z."/>
            <person name="Yang C."/>
        </authorList>
    </citation>
    <scope>NUCLEOTIDE SEQUENCE</scope>
    <source>
        <strain evidence="8">Dzin_1.0</strain>
        <tissue evidence="8">Leaf</tissue>
    </source>
</reference>
<evidence type="ECO:0000256" key="1">
    <source>
        <dbReference type="ARBA" id="ARBA00022723"/>
    </source>
</evidence>
<dbReference type="PROSITE" id="PS50089">
    <property type="entry name" value="ZF_RING_2"/>
    <property type="match status" value="1"/>
</dbReference>
<evidence type="ECO:0000256" key="2">
    <source>
        <dbReference type="ARBA" id="ARBA00022771"/>
    </source>
</evidence>
<dbReference type="InterPro" id="IPR011011">
    <property type="entry name" value="Znf_FYVE_PHD"/>
</dbReference>
<dbReference type="Pfam" id="PF00628">
    <property type="entry name" value="PHD"/>
    <property type="match status" value="1"/>
</dbReference>
<dbReference type="Gene3D" id="3.30.40.10">
    <property type="entry name" value="Zinc/RING finger domain, C3HC4 (zinc finger)"/>
    <property type="match status" value="2"/>
</dbReference>
<dbReference type="SUPFAM" id="SSF57903">
    <property type="entry name" value="FYVE/PHD zinc finger"/>
    <property type="match status" value="1"/>
</dbReference>
<dbReference type="PROSITE" id="PS00518">
    <property type="entry name" value="ZF_RING_1"/>
    <property type="match status" value="1"/>
</dbReference>
<keyword evidence="2 4" id="KW-0863">Zinc-finger</keyword>
<feature type="region of interest" description="Disordered" evidence="5">
    <location>
        <begin position="219"/>
        <end position="249"/>
    </location>
</feature>
<dbReference type="SMART" id="SM00184">
    <property type="entry name" value="RING"/>
    <property type="match status" value="2"/>
</dbReference>
<dbReference type="Proteomes" id="UP001085076">
    <property type="component" value="Miscellaneous, Linkage group lg01"/>
</dbReference>
<dbReference type="InterPro" id="IPR019787">
    <property type="entry name" value="Znf_PHD-finger"/>
</dbReference>
<sequence>MEEGSKPPASKRSENLGDPPPDLKGKEKMTSEQSDEHPTCGICLSDSGRAVRGKIDSCDHYYCFICIMEWARVESRCPQCKFRFHSITRPAVLGRYPCSRVVNVPQRDQVYHPLGNESTQISDPFEHVTCSICERSADEELLLLCDLCDSAIHTYCAGLGATVPECDWYCPDCSISRDEHCQAMLADECGNPDSFMKSGLHVAQSPVSITERVPEEYINAVSPRESSPQPEMQNDGRSESSNVVSESETPVSFQTQLVASSVRTVRRCRNVHDIIRALRANWNALRSGSLDFSSSMLNNGRTVDHDREVTNDRRRKMHLLTSDNSDHQNAKGGASNETCEISSQEANRAWKQMKMAKSWQDSQEGIRINNARKCSGERNVPKRTENLCSRSFATQDRTLTHKAPSSKMAHKQSIGSLNKFHKERHNAAISASSQLPYYCNGSSARGESLHFKKDPTTKNFEKVSSLVGEYTPFGTYIPYPVSGVRNSEICSYNCSGSSVLGDSFHTKNVPTPKNFKKISSFVGEDTPFGTYTHTVSGAHNSKTPSYNHNGSSGQGDGSHGRKIPTTKNFEKISSLVGEETPFGTYTPYSVSGVGNIGFNKCMSDGSSYSKMDPNNARMDMNPDGSILEPKKAVNNTDKDEVQTLVKLNLNLSSKDMHLGADKFKEIARISTHTVLAACGWETSISKAQAFPKPTCSHSAQIKQLRLAKSSSKKTYMPLDSEDASTKTMKLSPSIKGSTDLQLKKQPNITTKVAKVSKLSSSSSSHETQDLFEGVAELLKMLNKDYHQRAHRSPPINNDQPLEHHVLKP</sequence>
<dbReference type="SMART" id="SM00249">
    <property type="entry name" value="PHD"/>
    <property type="match status" value="1"/>
</dbReference>
<dbReference type="OrthoDB" id="365379at2759"/>
<reference evidence="8" key="2">
    <citation type="journal article" date="2022" name="Hortic Res">
        <title>The genome of Dioscorea zingiberensis sheds light on the biosynthesis, origin and evolution of the medicinally important diosgenin saponins.</title>
        <authorList>
            <person name="Li Y."/>
            <person name="Tan C."/>
            <person name="Li Z."/>
            <person name="Guo J."/>
            <person name="Li S."/>
            <person name="Chen X."/>
            <person name="Wang C."/>
            <person name="Dai X."/>
            <person name="Yang H."/>
            <person name="Song W."/>
            <person name="Hou L."/>
            <person name="Xu J."/>
            <person name="Tong Z."/>
            <person name="Xu A."/>
            <person name="Yuan X."/>
            <person name="Wang W."/>
            <person name="Yang Q."/>
            <person name="Chen L."/>
            <person name="Sun Z."/>
            <person name="Wang K."/>
            <person name="Pan B."/>
            <person name="Chen J."/>
            <person name="Bao Y."/>
            <person name="Liu F."/>
            <person name="Qi X."/>
            <person name="Gang D.R."/>
            <person name="Wen J."/>
            <person name="Li J."/>
        </authorList>
    </citation>
    <scope>NUCLEOTIDE SEQUENCE</scope>
    <source>
        <strain evidence="8">Dzin_1.0</strain>
    </source>
</reference>
<evidence type="ECO:0000256" key="4">
    <source>
        <dbReference type="PROSITE-ProRule" id="PRU00175"/>
    </source>
</evidence>
<proteinExistence type="predicted"/>
<comment type="caution">
    <text evidence="8">The sequence shown here is derived from an EMBL/GenBank/DDBJ whole genome shotgun (WGS) entry which is preliminary data.</text>
</comment>
<keyword evidence="1" id="KW-0479">Metal-binding</keyword>
<dbReference type="EMBL" id="JAGGNH010000001">
    <property type="protein sequence ID" value="KAJ0988248.1"/>
    <property type="molecule type" value="Genomic_DNA"/>
</dbReference>
<feature type="compositionally biased region" description="Low complexity" evidence="5">
    <location>
        <begin position="239"/>
        <end position="249"/>
    </location>
</feature>
<dbReference type="InterPro" id="IPR001965">
    <property type="entry name" value="Znf_PHD"/>
</dbReference>
<dbReference type="GO" id="GO:0008270">
    <property type="term" value="F:zinc ion binding"/>
    <property type="evidence" value="ECO:0007669"/>
    <property type="project" value="UniProtKB-KW"/>
</dbReference>
<evidence type="ECO:0000256" key="3">
    <source>
        <dbReference type="ARBA" id="ARBA00022833"/>
    </source>
</evidence>
<name>A0A9D5HTQ6_9LILI</name>
<feature type="region of interest" description="Disordered" evidence="5">
    <location>
        <begin position="533"/>
        <end position="564"/>
    </location>
</feature>
<dbReference type="InterPro" id="IPR001841">
    <property type="entry name" value="Znf_RING"/>
</dbReference>
<dbReference type="InterPro" id="IPR013083">
    <property type="entry name" value="Znf_RING/FYVE/PHD"/>
</dbReference>
<feature type="compositionally biased region" description="Polar residues" evidence="5">
    <location>
        <begin position="725"/>
        <end position="735"/>
    </location>
</feature>
<dbReference type="AlphaFoldDB" id="A0A9D5HTQ6"/>
<dbReference type="PROSITE" id="PS50016">
    <property type="entry name" value="ZF_PHD_2"/>
    <property type="match status" value="1"/>
</dbReference>
<evidence type="ECO:0000313" key="8">
    <source>
        <dbReference type="EMBL" id="KAJ0988248.1"/>
    </source>
</evidence>
<evidence type="ECO:0000259" key="6">
    <source>
        <dbReference type="PROSITE" id="PS50016"/>
    </source>
</evidence>
<feature type="domain" description="PHD-type" evidence="6">
    <location>
        <begin position="127"/>
        <end position="176"/>
    </location>
</feature>
<dbReference type="PANTHER" id="PTHR47177:SF4">
    <property type="entry name" value="OS06G0283200 PROTEIN"/>
    <property type="match status" value="1"/>
</dbReference>
<dbReference type="Pfam" id="PF13639">
    <property type="entry name" value="zf-RING_2"/>
    <property type="match status" value="1"/>
</dbReference>
<feature type="compositionally biased region" description="Polar residues" evidence="5">
    <location>
        <begin position="533"/>
        <end position="551"/>
    </location>
</feature>
<organism evidence="8 9">
    <name type="scientific">Dioscorea zingiberensis</name>
    <dbReference type="NCBI Taxonomy" id="325984"/>
    <lineage>
        <taxon>Eukaryota</taxon>
        <taxon>Viridiplantae</taxon>
        <taxon>Streptophyta</taxon>
        <taxon>Embryophyta</taxon>
        <taxon>Tracheophyta</taxon>
        <taxon>Spermatophyta</taxon>
        <taxon>Magnoliopsida</taxon>
        <taxon>Liliopsida</taxon>
        <taxon>Dioscoreales</taxon>
        <taxon>Dioscoreaceae</taxon>
        <taxon>Dioscorea</taxon>
    </lineage>
</organism>
<evidence type="ECO:0000256" key="5">
    <source>
        <dbReference type="SAM" id="MobiDB-lite"/>
    </source>
</evidence>
<feature type="region of interest" description="Disordered" evidence="5">
    <location>
        <begin position="1"/>
        <end position="38"/>
    </location>
</feature>
<keyword evidence="9" id="KW-1185">Reference proteome</keyword>
<gene>
    <name evidence="8" type="ORF">J5N97_006604</name>
</gene>
<feature type="domain" description="RING-type" evidence="7">
    <location>
        <begin position="40"/>
        <end position="81"/>
    </location>
</feature>
<dbReference type="InterPro" id="IPR017907">
    <property type="entry name" value="Znf_RING_CS"/>
</dbReference>
<dbReference type="PANTHER" id="PTHR47177">
    <property type="entry name" value="F18C1.6 PROTEIN"/>
    <property type="match status" value="1"/>
</dbReference>
<accession>A0A9D5HTQ6</accession>
<feature type="region of interest" description="Disordered" evidence="5">
    <location>
        <begin position="785"/>
        <end position="808"/>
    </location>
</feature>
<evidence type="ECO:0000259" key="7">
    <source>
        <dbReference type="PROSITE" id="PS50089"/>
    </source>
</evidence>